<evidence type="ECO:0000313" key="7">
    <source>
        <dbReference type="EMBL" id="TPE58482.1"/>
    </source>
</evidence>
<evidence type="ECO:0000256" key="3">
    <source>
        <dbReference type="ARBA" id="ARBA00022670"/>
    </source>
</evidence>
<accession>A0A501XD93</accession>
<evidence type="ECO:0000313" key="8">
    <source>
        <dbReference type="Proteomes" id="UP000319897"/>
    </source>
</evidence>
<dbReference type="RefSeq" id="WP_140929335.1">
    <property type="nucleotide sequence ID" value="NZ_VFSU01000034.1"/>
</dbReference>
<feature type="domain" description="Cytosol aminopeptidase" evidence="6">
    <location>
        <begin position="308"/>
        <end position="315"/>
    </location>
</feature>
<keyword evidence="8" id="KW-1185">Reference proteome</keyword>
<keyword evidence="5" id="KW-0464">Manganese</keyword>
<proteinExistence type="inferred from homology"/>
<comment type="caution">
    <text evidence="7">The sequence shown here is derived from an EMBL/GenBank/DDBJ whole genome shotgun (WGS) entry which is preliminary data.</text>
</comment>
<dbReference type="InterPro" id="IPR048816">
    <property type="entry name" value="Peptidase_M17_N_1"/>
</dbReference>
<organism evidence="7 8">
    <name type="scientific">Sandaracinobacter neustonicus</name>
    <dbReference type="NCBI Taxonomy" id="1715348"/>
    <lineage>
        <taxon>Bacteria</taxon>
        <taxon>Pseudomonadati</taxon>
        <taxon>Pseudomonadota</taxon>
        <taxon>Alphaproteobacteria</taxon>
        <taxon>Sphingomonadales</taxon>
        <taxon>Sphingosinicellaceae</taxon>
        <taxon>Sandaracinobacter</taxon>
    </lineage>
</organism>
<dbReference type="Gene3D" id="3.40.630.10">
    <property type="entry name" value="Zn peptidases"/>
    <property type="match status" value="1"/>
</dbReference>
<dbReference type="EMBL" id="VFSU01000034">
    <property type="protein sequence ID" value="TPE58482.1"/>
    <property type="molecule type" value="Genomic_DNA"/>
</dbReference>
<sequence>MTDFDRLLATDQGADAITITPVSEAGFDAFLGGLPELARTAVAAAGFKGRADTALFLPGGTGRDWSLAVGLGASEAPGRWTLAAAANQLPEGRYRFSGPLPPQALHGWLMAQHRFSKYRKPDDARGPRQLLADPAAVSRAIADANAVAELRDLIDTPAEDLGPGEVEAVIRALAESVGGKLQAVVGEALIDQNFPAIHAVGRASPRKPRLIAMDWGDPQHPLVAIVGKGVCFDTGGLNLKPGNSMALMKKDMGGAAHAIALARLLIARRLKLRLKLVVAAVDNAVSGDSIRPGDVISTRKGLSVEVGNTDAEGRLVLADALAFAAEANPALILDFATLTGAARVALGPDLPALFANDDALADGLLAAGAAADDPLWRLPLWQPYTRLFRSDIADLNNNAEGGFAGAIVGGLFLERFVPKGTPWAHVDTYAWNGTPKPGRPKGAAALSLFAALGLLESRFS</sequence>
<keyword evidence="2 7" id="KW-0031">Aminopeptidase</keyword>
<dbReference type="PROSITE" id="PS00631">
    <property type="entry name" value="CYTOSOL_AP"/>
    <property type="match status" value="1"/>
</dbReference>
<dbReference type="GO" id="GO:0006508">
    <property type="term" value="P:proteolysis"/>
    <property type="evidence" value="ECO:0007669"/>
    <property type="project" value="UniProtKB-KW"/>
</dbReference>
<dbReference type="PRINTS" id="PR00481">
    <property type="entry name" value="LAMNOPPTDASE"/>
</dbReference>
<dbReference type="InterPro" id="IPR000819">
    <property type="entry name" value="Peptidase_M17_C"/>
</dbReference>
<dbReference type="GO" id="GO:0005737">
    <property type="term" value="C:cytoplasm"/>
    <property type="evidence" value="ECO:0007669"/>
    <property type="project" value="InterPro"/>
</dbReference>
<evidence type="ECO:0000256" key="5">
    <source>
        <dbReference type="ARBA" id="ARBA00023211"/>
    </source>
</evidence>
<evidence type="ECO:0000256" key="2">
    <source>
        <dbReference type="ARBA" id="ARBA00022438"/>
    </source>
</evidence>
<protein>
    <submittedName>
        <fullName evidence="7">Leucyl aminopeptidase family protein</fullName>
    </submittedName>
</protein>
<dbReference type="GO" id="GO:0070006">
    <property type="term" value="F:metalloaminopeptidase activity"/>
    <property type="evidence" value="ECO:0007669"/>
    <property type="project" value="InterPro"/>
</dbReference>
<gene>
    <name evidence="7" type="ORF">FJQ54_15515</name>
</gene>
<reference evidence="7 8" key="1">
    <citation type="submission" date="2019-06" db="EMBL/GenBank/DDBJ databases">
        <authorList>
            <person name="Lee I."/>
            <person name="Jang G.I."/>
            <person name="Hwang C.Y."/>
        </authorList>
    </citation>
    <scope>NUCLEOTIDE SEQUENCE [LARGE SCALE GENOMIC DNA]</scope>
    <source>
        <strain evidence="7 8">PAMC 28131</strain>
    </source>
</reference>
<dbReference type="CDD" id="cd00433">
    <property type="entry name" value="Peptidase_M17"/>
    <property type="match status" value="1"/>
</dbReference>
<dbReference type="GO" id="GO:0030145">
    <property type="term" value="F:manganese ion binding"/>
    <property type="evidence" value="ECO:0007669"/>
    <property type="project" value="InterPro"/>
</dbReference>
<evidence type="ECO:0000259" key="6">
    <source>
        <dbReference type="PROSITE" id="PS00631"/>
    </source>
</evidence>
<dbReference type="SUPFAM" id="SSF53187">
    <property type="entry name" value="Zn-dependent exopeptidases"/>
    <property type="match status" value="1"/>
</dbReference>
<dbReference type="Pfam" id="PF00883">
    <property type="entry name" value="Peptidase_M17"/>
    <property type="match status" value="1"/>
</dbReference>
<evidence type="ECO:0000256" key="4">
    <source>
        <dbReference type="ARBA" id="ARBA00022801"/>
    </source>
</evidence>
<dbReference type="InterPro" id="IPR043472">
    <property type="entry name" value="Macro_dom-like"/>
</dbReference>
<dbReference type="InterPro" id="IPR011356">
    <property type="entry name" value="Leucine_aapep/pepB"/>
</dbReference>
<dbReference type="Pfam" id="PF21337">
    <property type="entry name" value="Peptidase_M17_N_1"/>
    <property type="match status" value="1"/>
</dbReference>
<name>A0A501XD93_9SPHN</name>
<dbReference type="PANTHER" id="PTHR11963">
    <property type="entry name" value="LEUCINE AMINOPEPTIDASE-RELATED"/>
    <property type="match status" value="1"/>
</dbReference>
<dbReference type="AlphaFoldDB" id="A0A501XD93"/>
<comment type="similarity">
    <text evidence="1">Belongs to the peptidase M17 family.</text>
</comment>
<dbReference type="Proteomes" id="UP000319897">
    <property type="component" value="Unassembled WGS sequence"/>
</dbReference>
<keyword evidence="3" id="KW-0645">Protease</keyword>
<evidence type="ECO:0000256" key="1">
    <source>
        <dbReference type="ARBA" id="ARBA00009528"/>
    </source>
</evidence>
<keyword evidence="4" id="KW-0378">Hydrolase</keyword>
<dbReference type="PANTHER" id="PTHR11963:SF20">
    <property type="entry name" value="PEPTIDASE B"/>
    <property type="match status" value="1"/>
</dbReference>
<dbReference type="OrthoDB" id="9809354at2"/>
<dbReference type="Gene3D" id="3.40.220.10">
    <property type="entry name" value="Leucine Aminopeptidase, subunit E, domain 1"/>
    <property type="match status" value="1"/>
</dbReference>